<reference evidence="2" key="1">
    <citation type="submission" date="2023-03" db="EMBL/GenBank/DDBJ databases">
        <title>Chitinimonas shenzhenensis gen. nov., sp. nov., a novel member of family Burkholderiaceae isolated from activated sludge collected in Shen Zhen, China.</title>
        <authorList>
            <person name="Wang X."/>
        </authorList>
    </citation>
    <scope>NUCLEOTIDE SEQUENCE</scope>
    <source>
        <strain evidence="2">DQS-5</strain>
    </source>
</reference>
<proteinExistence type="predicted"/>
<dbReference type="SUPFAM" id="SSF55073">
    <property type="entry name" value="Nucleotide cyclase"/>
    <property type="match status" value="1"/>
</dbReference>
<dbReference type="EMBL" id="JARRAF010000012">
    <property type="protein sequence ID" value="MDK2124751.1"/>
    <property type="molecule type" value="Genomic_DNA"/>
</dbReference>
<accession>A0ABT7DXJ5</accession>
<gene>
    <name evidence="2" type="ORF">PZA18_11905</name>
</gene>
<sequence length="441" mass="49313">MLTAFEIGLSAGANFNGWDDFIASNLTPIGFYITGLPPAERDLLIEQVRRSRWWDRPVFCGSDEGLSPLVDGGVSPDDAYAAAERIQTVRASLRLDPDGLVREERLLYYLYLREASELHPLLDRQAHLLYRYPVAEALAMPGDQVDAWITGLTRRSLLEPVAVVDRTRHCRQCTGAHLHYLDVCPHCSSLQIRKSASLHCFTCGNVAPEADFHDEKGLGCPKCSARLRHIGVDYDRPLTQYACAACHHVFVDASIVARCLDCQTVADPGELDVREVATLRVTPHGRAVLRAGQIEESFAALDLPNSVVPNYFKRLVDWALAAQQRHPIMQFGLVLIEFEDAAGLVETLGAPRAFLLLDEFARRLHELLRTSDVTTRTSENRLWLFLPFSSIAGFIARLQRVLQEQSQAQMLKLRIRSLDTPLEVAGCTSAQALMQRLEEQT</sequence>
<dbReference type="InterPro" id="IPR029787">
    <property type="entry name" value="Nucleotide_cyclase"/>
</dbReference>
<comment type="caution">
    <text evidence="2">The sequence shown here is derived from an EMBL/GenBank/DDBJ whole genome shotgun (WGS) entry which is preliminary data.</text>
</comment>
<dbReference type="RefSeq" id="WP_284101065.1">
    <property type="nucleotide sequence ID" value="NZ_JARRAF010000012.1"/>
</dbReference>
<organism evidence="2 3">
    <name type="scientific">Parachitinimonas caeni</name>
    <dbReference type="NCBI Taxonomy" id="3031301"/>
    <lineage>
        <taxon>Bacteria</taxon>
        <taxon>Pseudomonadati</taxon>
        <taxon>Pseudomonadota</taxon>
        <taxon>Betaproteobacteria</taxon>
        <taxon>Neisseriales</taxon>
        <taxon>Chitinibacteraceae</taxon>
        <taxon>Parachitinimonas</taxon>
    </lineage>
</organism>
<dbReference type="InterPro" id="IPR040572">
    <property type="entry name" value="TackOD1"/>
</dbReference>
<name>A0ABT7DXJ5_9NEIS</name>
<dbReference type="InterPro" id="IPR043128">
    <property type="entry name" value="Rev_trsase/Diguanyl_cyclase"/>
</dbReference>
<evidence type="ECO:0000313" key="2">
    <source>
        <dbReference type="EMBL" id="MDK2124751.1"/>
    </source>
</evidence>
<dbReference type="PROSITE" id="PS50887">
    <property type="entry name" value="GGDEF"/>
    <property type="match status" value="1"/>
</dbReference>
<dbReference type="Pfam" id="PF18551">
    <property type="entry name" value="TackOD1"/>
    <property type="match status" value="1"/>
</dbReference>
<evidence type="ECO:0000313" key="3">
    <source>
        <dbReference type="Proteomes" id="UP001172778"/>
    </source>
</evidence>
<dbReference type="Gene3D" id="3.30.70.270">
    <property type="match status" value="1"/>
</dbReference>
<feature type="domain" description="GGDEF" evidence="1">
    <location>
        <begin position="329"/>
        <end position="441"/>
    </location>
</feature>
<evidence type="ECO:0000259" key="1">
    <source>
        <dbReference type="PROSITE" id="PS50887"/>
    </source>
</evidence>
<keyword evidence="3" id="KW-1185">Reference proteome</keyword>
<dbReference type="InterPro" id="IPR000160">
    <property type="entry name" value="GGDEF_dom"/>
</dbReference>
<protein>
    <recommendedName>
        <fullName evidence="1">GGDEF domain-containing protein</fullName>
    </recommendedName>
</protein>
<dbReference type="Proteomes" id="UP001172778">
    <property type="component" value="Unassembled WGS sequence"/>
</dbReference>